<dbReference type="GO" id="GO:0006811">
    <property type="term" value="P:monoatomic ion transport"/>
    <property type="evidence" value="ECO:0007669"/>
    <property type="project" value="InterPro"/>
</dbReference>
<evidence type="ECO:0000256" key="1">
    <source>
        <dbReference type="SAM" id="Phobius"/>
    </source>
</evidence>
<dbReference type="InterPro" id="IPR038050">
    <property type="entry name" value="Neuro_actylchol_rec"/>
</dbReference>
<dbReference type="Gene3D" id="1.20.58.390">
    <property type="entry name" value="Neurotransmitter-gated ion-channel transmembrane domain"/>
    <property type="match status" value="1"/>
</dbReference>
<protein>
    <submittedName>
        <fullName evidence="2">Uncharacterized protein</fullName>
    </submittedName>
</protein>
<evidence type="ECO:0000313" key="3">
    <source>
        <dbReference type="Proteomes" id="UP001487740"/>
    </source>
</evidence>
<gene>
    <name evidence="2" type="ORF">O3P69_008763</name>
</gene>
<dbReference type="GO" id="GO:0016020">
    <property type="term" value="C:membrane"/>
    <property type="evidence" value="ECO:0007669"/>
    <property type="project" value="InterPro"/>
</dbReference>
<dbReference type="SUPFAM" id="SSF90112">
    <property type="entry name" value="Neurotransmitter-gated ion-channel transmembrane pore"/>
    <property type="match status" value="1"/>
</dbReference>
<name>A0AAW0SMA9_SCYPA</name>
<dbReference type="EMBL" id="JARAKH010000049">
    <property type="protein sequence ID" value="KAK8376283.1"/>
    <property type="molecule type" value="Genomic_DNA"/>
</dbReference>
<dbReference type="Proteomes" id="UP001487740">
    <property type="component" value="Unassembled WGS sequence"/>
</dbReference>
<reference evidence="2 3" key="1">
    <citation type="submission" date="2023-03" db="EMBL/GenBank/DDBJ databases">
        <title>High-quality genome of Scylla paramamosain provides insights in environmental adaptation.</title>
        <authorList>
            <person name="Zhang L."/>
        </authorList>
    </citation>
    <scope>NUCLEOTIDE SEQUENCE [LARGE SCALE GENOMIC DNA]</scope>
    <source>
        <strain evidence="2">LZ_2023a</strain>
        <tissue evidence="2">Muscle</tissue>
    </source>
</reference>
<dbReference type="InterPro" id="IPR036719">
    <property type="entry name" value="Neuro-gated_channel_TM_sf"/>
</dbReference>
<keyword evidence="1" id="KW-0472">Membrane</keyword>
<comment type="caution">
    <text evidence="2">The sequence shown here is derived from an EMBL/GenBank/DDBJ whole genome shotgun (WGS) entry which is preliminary data.</text>
</comment>
<evidence type="ECO:0000313" key="2">
    <source>
        <dbReference type="EMBL" id="KAK8376283.1"/>
    </source>
</evidence>
<accession>A0AAW0SMA9</accession>
<organism evidence="2 3">
    <name type="scientific">Scylla paramamosain</name>
    <name type="common">Mud crab</name>
    <dbReference type="NCBI Taxonomy" id="85552"/>
    <lineage>
        <taxon>Eukaryota</taxon>
        <taxon>Metazoa</taxon>
        <taxon>Ecdysozoa</taxon>
        <taxon>Arthropoda</taxon>
        <taxon>Crustacea</taxon>
        <taxon>Multicrustacea</taxon>
        <taxon>Malacostraca</taxon>
        <taxon>Eumalacostraca</taxon>
        <taxon>Eucarida</taxon>
        <taxon>Decapoda</taxon>
        <taxon>Pleocyemata</taxon>
        <taxon>Brachyura</taxon>
        <taxon>Eubrachyura</taxon>
        <taxon>Portunoidea</taxon>
        <taxon>Portunidae</taxon>
        <taxon>Portuninae</taxon>
        <taxon>Scylla</taxon>
    </lineage>
</organism>
<proteinExistence type="predicted"/>
<keyword evidence="3" id="KW-1185">Reference proteome</keyword>
<dbReference type="AlphaFoldDB" id="A0AAW0SMA9"/>
<feature type="transmembrane region" description="Helical" evidence="1">
    <location>
        <begin position="47"/>
        <end position="67"/>
    </location>
</feature>
<keyword evidence="1" id="KW-1133">Transmembrane helix</keyword>
<keyword evidence="1" id="KW-0812">Transmembrane</keyword>
<sequence>MQVTRYKKEEKSLANSADEKLHALTAAAHLVRGDTPRQRTFRSAIRILTVTIIVTATNIITVISTRINAHKNLNIFIGPYGCQADGDAWGTLRSQWPPCRVTILLSLTVFHNLVTETLPQVSDAMPVLGRPMAAARSPATP</sequence>